<organism evidence="3 4">
    <name type="scientific">Sphagnum troendelagicum</name>
    <dbReference type="NCBI Taxonomy" id="128251"/>
    <lineage>
        <taxon>Eukaryota</taxon>
        <taxon>Viridiplantae</taxon>
        <taxon>Streptophyta</taxon>
        <taxon>Embryophyta</taxon>
        <taxon>Bryophyta</taxon>
        <taxon>Sphagnophytina</taxon>
        <taxon>Sphagnopsida</taxon>
        <taxon>Sphagnales</taxon>
        <taxon>Sphagnaceae</taxon>
        <taxon>Sphagnum</taxon>
    </lineage>
</organism>
<feature type="region of interest" description="Disordered" evidence="1">
    <location>
        <begin position="1"/>
        <end position="36"/>
    </location>
</feature>
<feature type="region of interest" description="Disordered" evidence="1">
    <location>
        <begin position="191"/>
        <end position="220"/>
    </location>
</feature>
<evidence type="ECO:0000259" key="2">
    <source>
        <dbReference type="Pfam" id="PF23197"/>
    </source>
</evidence>
<protein>
    <recommendedName>
        <fullName evidence="2">AIR9-like A9 domain-containing protein</fullName>
    </recommendedName>
</protein>
<dbReference type="Pfam" id="PF23197">
    <property type="entry name" value="IG_AIR9"/>
    <property type="match status" value="1"/>
</dbReference>
<feature type="compositionally biased region" description="Polar residues" evidence="1">
    <location>
        <begin position="138"/>
        <end position="156"/>
    </location>
</feature>
<dbReference type="PANTHER" id="PTHR31149">
    <property type="entry name" value="EXPRESSED PROTEIN"/>
    <property type="match status" value="1"/>
</dbReference>
<feature type="compositionally biased region" description="Polar residues" evidence="1">
    <location>
        <begin position="191"/>
        <end position="200"/>
    </location>
</feature>
<dbReference type="InterPro" id="IPR056284">
    <property type="entry name" value="AIR9-like_A9"/>
</dbReference>
<proteinExistence type="predicted"/>
<reference evidence="3" key="1">
    <citation type="submission" date="2024-02" db="EMBL/GenBank/DDBJ databases">
        <authorList>
            <consortium name="ELIXIR-Norway"/>
            <consortium name="Elixir Norway"/>
        </authorList>
    </citation>
    <scope>NUCLEOTIDE SEQUENCE</scope>
</reference>
<gene>
    <name evidence="3" type="ORF">CSSPTR1EN2_LOCUS23547</name>
</gene>
<keyword evidence="4" id="KW-1185">Reference proteome</keyword>
<dbReference type="PANTHER" id="PTHR31149:SF7">
    <property type="entry name" value="EXPRESSED PROTEIN"/>
    <property type="match status" value="1"/>
</dbReference>
<feature type="compositionally biased region" description="Polar residues" evidence="1">
    <location>
        <begin position="439"/>
        <end position="454"/>
    </location>
</feature>
<feature type="region of interest" description="Disordered" evidence="1">
    <location>
        <begin position="420"/>
        <end position="486"/>
    </location>
</feature>
<name>A0ABP0V6J6_9BRYO</name>
<sequence length="749" mass="83027">MAYRGSAEASRRGDYRRGGGGGNMPEQADARSGSGAVVTELQNRLRSVELAPRPRSSEQELVDTIDIADSTIRAQVEEIAQLRSSLRKAERELQYNKLGKQDASNLYTISPPPSQVLSARVPQAAGGQGRNLGMPSLSEYQNGAVSSPGDTSSSAQLHMPSNGARNGVVATNGGHNGRAHGTQVMENGNNRLNRQTSSVSPRMGRRHHETDFWRPSSAGQGFSSDMAETTNSYFSNHQQDMTVMNSRNSEDFDSQLRKQLAEASMKEAQLISEKRILEHRVAELRMTHDQMQQGLVDAAFKALSYRQDILEENIRLTYAVQLAEQEKNTYVQSLMPLLSEFDLQPLVSDAQSMVSHVKVRCHLFLHLLLIYHLDGTAKVKDSQYYTPYPPSFQPSRPSTPLPPFQENGFEIVPSFSLQPTLPIQTPQAGPPLERGALPPQSQNDKPSGNNQRQRLLSDHQQHPNSQAPVWHESMGGQAPERFGDPEGYVPLPRGHEQDSHLDRVYAGPHLPNLTERPNFSSTAEGDSLPGIEGLIIVGDAVLGGRLTACGYPVNGTTLCIFQWVRHLPDGSRTDIEGAGQPEYMITADDCDIKLAIDCVPMDEMGRRGELVMVMANDGRSISQGQCYPMMKDQIVSYITNGYASFDGQFLEGPSEEPLEPAVLILRRSTYELRRTDSRKVISEKYAADVSIEIPVGPLIQCVIKSHDGRRSSFALWDARRRDAAVLTFRAFLKTAVDEQKKKKHKWLHH</sequence>
<evidence type="ECO:0000313" key="4">
    <source>
        <dbReference type="Proteomes" id="UP001497512"/>
    </source>
</evidence>
<feature type="region of interest" description="Disordered" evidence="1">
    <location>
        <begin position="125"/>
        <end position="157"/>
    </location>
</feature>
<evidence type="ECO:0000313" key="3">
    <source>
        <dbReference type="EMBL" id="CAK9237147.1"/>
    </source>
</evidence>
<feature type="domain" description="AIR9-like A9" evidence="2">
    <location>
        <begin position="534"/>
        <end position="614"/>
    </location>
</feature>
<dbReference type="Proteomes" id="UP001497512">
    <property type="component" value="Chromosome 9"/>
</dbReference>
<accession>A0ABP0V6J6</accession>
<evidence type="ECO:0000256" key="1">
    <source>
        <dbReference type="SAM" id="MobiDB-lite"/>
    </source>
</evidence>
<dbReference type="EMBL" id="OZ019901">
    <property type="protein sequence ID" value="CAK9237147.1"/>
    <property type="molecule type" value="Genomic_DNA"/>
</dbReference>